<reference evidence="13 14" key="1">
    <citation type="submission" date="2016-10" db="EMBL/GenBank/DDBJ databases">
        <authorList>
            <person name="de Groot N.N."/>
        </authorList>
    </citation>
    <scope>NUCLEOTIDE SEQUENCE [LARGE SCALE GENOMIC DNA]</scope>
    <source>
        <strain evidence="13 14">DSM 45434</strain>
    </source>
</reference>
<dbReference type="SUPFAM" id="SSF51569">
    <property type="entry name" value="Aldolase"/>
    <property type="match status" value="1"/>
</dbReference>
<dbReference type="PROSITE" id="PS01054">
    <property type="entry name" value="TRANSALDOLASE_1"/>
    <property type="match status" value="1"/>
</dbReference>
<keyword evidence="7 12" id="KW-0963">Cytoplasm</keyword>
<evidence type="ECO:0000256" key="3">
    <source>
        <dbReference type="ARBA" id="ARBA00004857"/>
    </source>
</evidence>
<dbReference type="Pfam" id="PF00923">
    <property type="entry name" value="TAL_FSA"/>
    <property type="match status" value="1"/>
</dbReference>
<dbReference type="STRING" id="1203190.GCA_000312345_01794"/>
<gene>
    <name evidence="12" type="primary">tal</name>
    <name evidence="13" type="ORF">SAMN04488539_0884</name>
</gene>
<evidence type="ECO:0000256" key="10">
    <source>
        <dbReference type="ARBA" id="ARBA00023270"/>
    </source>
</evidence>
<evidence type="ECO:0000256" key="6">
    <source>
        <dbReference type="ARBA" id="ARBA00018292"/>
    </source>
</evidence>
<evidence type="ECO:0000256" key="7">
    <source>
        <dbReference type="ARBA" id="ARBA00022490"/>
    </source>
</evidence>
<dbReference type="GO" id="GO:0006098">
    <property type="term" value="P:pentose-phosphate shunt"/>
    <property type="evidence" value="ECO:0007669"/>
    <property type="project" value="UniProtKB-UniRule"/>
</dbReference>
<evidence type="ECO:0000256" key="4">
    <source>
        <dbReference type="ARBA" id="ARBA00008426"/>
    </source>
</evidence>
<proteinExistence type="inferred from homology"/>
<dbReference type="NCBIfam" id="NF002881">
    <property type="entry name" value="PRK03343.1"/>
    <property type="match status" value="1"/>
</dbReference>
<dbReference type="HAMAP" id="MF_00493">
    <property type="entry name" value="Transaldolase_2"/>
    <property type="match status" value="1"/>
</dbReference>
<name>A0A1H1NYN6_9CORY</name>
<comment type="catalytic activity">
    <reaction evidence="11 12">
        <text>D-sedoheptulose 7-phosphate + D-glyceraldehyde 3-phosphate = D-erythrose 4-phosphate + beta-D-fructose 6-phosphate</text>
        <dbReference type="Rhea" id="RHEA:17053"/>
        <dbReference type="ChEBI" id="CHEBI:16897"/>
        <dbReference type="ChEBI" id="CHEBI:57483"/>
        <dbReference type="ChEBI" id="CHEBI:57634"/>
        <dbReference type="ChEBI" id="CHEBI:59776"/>
        <dbReference type="EC" id="2.2.1.2"/>
    </reaction>
</comment>
<protein>
    <recommendedName>
        <fullName evidence="6 12">Transaldolase</fullName>
        <ecNumber evidence="5 12">2.2.1.2</ecNumber>
    </recommendedName>
</protein>
<dbReference type="RefSeq" id="WP_019194594.1">
    <property type="nucleotide sequence ID" value="NZ_LT629765.1"/>
</dbReference>
<comment type="subcellular location">
    <subcellularLocation>
        <location evidence="2 12">Cytoplasm</location>
    </subcellularLocation>
</comment>
<keyword evidence="9 12" id="KW-0570">Pentose shunt</keyword>
<evidence type="ECO:0000256" key="9">
    <source>
        <dbReference type="ARBA" id="ARBA00023126"/>
    </source>
</evidence>
<keyword evidence="10 12" id="KW-0704">Schiff base</keyword>
<evidence type="ECO:0000256" key="11">
    <source>
        <dbReference type="ARBA" id="ARBA00048810"/>
    </source>
</evidence>
<comment type="function">
    <text evidence="1 12">Transaldolase is important for the balance of metabolites in the pentose-phosphate pathway.</text>
</comment>
<dbReference type="GO" id="GO:0004801">
    <property type="term" value="F:transaldolase activity"/>
    <property type="evidence" value="ECO:0007669"/>
    <property type="project" value="UniProtKB-UniRule"/>
</dbReference>
<dbReference type="Gene3D" id="3.20.20.70">
    <property type="entry name" value="Aldolase class I"/>
    <property type="match status" value="1"/>
</dbReference>
<dbReference type="CDD" id="cd00955">
    <property type="entry name" value="Transaldolase_like"/>
    <property type="match status" value="1"/>
</dbReference>
<sequence length="361" mass="39144">MTYIDDLAELGTATWLDDLSRDRITSGNLDEIRASRSIVGVTTNPAIFAKAMSAGTAYDAQLAELKAAGAGVDEAVYAMSIKDVQDACDLFSDVFERTGGRDGRVSIEVDPRYAADEERTVEHARSLWNLVGRDNVMIKIPATDESLPAITAALAEGISVNVTLIFSVERYRQVIEAYKEGIRRAADAGHDVSTIHSVASFFVSRMDTEVDNRLETIGTDEALALRGTAGIANARLAYQLFRDSFDDLGDLPAGTNLQRPLWASTGVKNPAYPATMYVTELAGPHTVNTMPEATLDAVHELGGLHGDTLTDTAAGAQEVFDQLVSVGIDIDDVVRVLEREGVEKFVDAWQELLDSMQDNLR</sequence>
<dbReference type="Proteomes" id="UP000182237">
    <property type="component" value="Chromosome I"/>
</dbReference>
<dbReference type="GO" id="GO:0005737">
    <property type="term" value="C:cytoplasm"/>
    <property type="evidence" value="ECO:0007669"/>
    <property type="project" value="UniProtKB-SubCell"/>
</dbReference>
<dbReference type="PANTHER" id="PTHR10683">
    <property type="entry name" value="TRANSALDOLASE"/>
    <property type="match status" value="1"/>
</dbReference>
<evidence type="ECO:0000256" key="8">
    <source>
        <dbReference type="ARBA" id="ARBA00022679"/>
    </source>
</evidence>
<dbReference type="UniPathway" id="UPA00115">
    <property type="reaction ID" value="UER00414"/>
</dbReference>
<dbReference type="InterPro" id="IPR013785">
    <property type="entry name" value="Aldolase_TIM"/>
</dbReference>
<feature type="active site" description="Schiff-base intermediate with substrate" evidence="12">
    <location>
        <position position="139"/>
    </location>
</feature>
<evidence type="ECO:0000256" key="5">
    <source>
        <dbReference type="ARBA" id="ARBA00013151"/>
    </source>
</evidence>
<dbReference type="GO" id="GO:0005975">
    <property type="term" value="P:carbohydrate metabolic process"/>
    <property type="evidence" value="ECO:0007669"/>
    <property type="project" value="InterPro"/>
</dbReference>
<keyword evidence="14" id="KW-1185">Reference proteome</keyword>
<evidence type="ECO:0000313" key="13">
    <source>
        <dbReference type="EMBL" id="SDS03890.1"/>
    </source>
</evidence>
<dbReference type="eggNOG" id="COG0176">
    <property type="taxonomic scope" value="Bacteria"/>
</dbReference>
<dbReference type="InterPro" id="IPR001585">
    <property type="entry name" value="TAL/FSA"/>
</dbReference>
<dbReference type="EMBL" id="LT629765">
    <property type="protein sequence ID" value="SDS03890.1"/>
    <property type="molecule type" value="Genomic_DNA"/>
</dbReference>
<organism evidence="13 14">
    <name type="scientific">Corynebacterium timonense</name>
    <dbReference type="NCBI Taxonomy" id="441500"/>
    <lineage>
        <taxon>Bacteria</taxon>
        <taxon>Bacillati</taxon>
        <taxon>Actinomycetota</taxon>
        <taxon>Actinomycetes</taxon>
        <taxon>Mycobacteriales</taxon>
        <taxon>Corynebacteriaceae</taxon>
        <taxon>Corynebacterium</taxon>
    </lineage>
</organism>
<dbReference type="NCBIfam" id="TIGR00876">
    <property type="entry name" value="tal_mycobact"/>
    <property type="match status" value="1"/>
</dbReference>
<accession>A0A1H1NYN6</accession>
<dbReference type="InterPro" id="IPR018225">
    <property type="entry name" value="Transaldolase_AS"/>
</dbReference>
<evidence type="ECO:0000313" key="14">
    <source>
        <dbReference type="Proteomes" id="UP000182237"/>
    </source>
</evidence>
<dbReference type="PIRSF" id="PIRSF036915">
    <property type="entry name" value="Trnald_Bac_Plnt"/>
    <property type="match status" value="1"/>
</dbReference>
<evidence type="ECO:0000256" key="2">
    <source>
        <dbReference type="ARBA" id="ARBA00004496"/>
    </source>
</evidence>
<dbReference type="AlphaFoldDB" id="A0A1H1NYN6"/>
<comment type="similarity">
    <text evidence="4 12">Belongs to the transaldolase family. Type 2 subfamily.</text>
</comment>
<keyword evidence="8 12" id="KW-0808">Transferase</keyword>
<dbReference type="EC" id="2.2.1.2" evidence="5 12"/>
<evidence type="ECO:0000256" key="1">
    <source>
        <dbReference type="ARBA" id="ARBA00003518"/>
    </source>
</evidence>
<comment type="pathway">
    <text evidence="3 12">Carbohydrate degradation; pentose phosphate pathway; D-glyceraldehyde 3-phosphate and beta-D-fructose 6-phosphate from D-ribose 5-phosphate and D-xylulose 5-phosphate (non-oxidative stage): step 2/3.</text>
</comment>
<dbReference type="PANTHER" id="PTHR10683:SF31">
    <property type="entry name" value="TRANSALDOLASE"/>
    <property type="match status" value="1"/>
</dbReference>
<dbReference type="InterPro" id="IPR004732">
    <property type="entry name" value="Transaldolase_2"/>
</dbReference>
<evidence type="ECO:0000256" key="12">
    <source>
        <dbReference type="HAMAP-Rule" id="MF_00493"/>
    </source>
</evidence>
<dbReference type="OrthoDB" id="9809101at2"/>